<feature type="compositionally biased region" description="Low complexity" evidence="1">
    <location>
        <begin position="31"/>
        <end position="48"/>
    </location>
</feature>
<dbReference type="RefSeq" id="WP_144847458.1">
    <property type="nucleotide sequence ID" value="NZ_VNJI01000014.1"/>
</dbReference>
<dbReference type="EMBL" id="VNJI01000014">
    <property type="protein sequence ID" value="TVY09461.1"/>
    <property type="molecule type" value="Genomic_DNA"/>
</dbReference>
<dbReference type="Pfam" id="PF01547">
    <property type="entry name" value="SBP_bac_1"/>
    <property type="match status" value="1"/>
</dbReference>
<evidence type="ECO:0000256" key="2">
    <source>
        <dbReference type="SAM" id="SignalP"/>
    </source>
</evidence>
<dbReference type="InterPro" id="IPR050490">
    <property type="entry name" value="Bact_solute-bd_prot1"/>
</dbReference>
<sequence>MKRTAWISLVSLTALALTSAGCSQGDGKTHSQQPQQTQQPSAAPAKQAPPKDDQINGGKPITLKVYNWGVFSDEEYQKLIVEPLKKKYPNVTLDMIVRDSKTGPEQLAASGTDLDIYAIQSGQIIDFTTYNLIDDVTPLLSKNNISLDKFKPQYIDISRGRTKDKLWGIPFGAGGSTPWALIYNKDIFDKFGIPYPKDGMLWDDVYELAKKLTRNDNGVQYKGLDYQNIQSLGAGLGVASVDPKTEKASVNTADWQKVLALGKIINDIPGNDLPVVNAAKTRERFMKDKTIAMFASPSLLTFIKEVTPIKDLNWDVAQYPSYPEKPNISNPEGGIRPLLSIGSNSKHKDDVIKLFDFLTTDEIQIEYSKMAGLTTLKNPEIQKVFATSVPGLSDKKISSAFKSQHSPYVDGTDYDNLADKVMSDKFEEVKKGKDINTMTREAEEAINKQIEAAKKK</sequence>
<feature type="chain" id="PRO_5021711262" evidence="2">
    <location>
        <begin position="26"/>
        <end position="456"/>
    </location>
</feature>
<dbReference type="PANTHER" id="PTHR43649">
    <property type="entry name" value="ARABINOSE-BINDING PROTEIN-RELATED"/>
    <property type="match status" value="1"/>
</dbReference>
<evidence type="ECO:0000256" key="1">
    <source>
        <dbReference type="SAM" id="MobiDB-lite"/>
    </source>
</evidence>
<keyword evidence="4" id="KW-1185">Reference proteome</keyword>
<comment type="caution">
    <text evidence="3">The sequence shown here is derived from an EMBL/GenBank/DDBJ whole genome shotgun (WGS) entry which is preliminary data.</text>
</comment>
<keyword evidence="2" id="KW-0732">Signal</keyword>
<dbReference type="OrthoDB" id="2509091at2"/>
<proteinExistence type="predicted"/>
<feature type="region of interest" description="Disordered" evidence="1">
    <location>
        <begin position="21"/>
        <end position="59"/>
    </location>
</feature>
<protein>
    <submittedName>
        <fullName evidence="3">Extracellular solute-binding protein</fullName>
    </submittedName>
</protein>
<dbReference type="AlphaFoldDB" id="A0A559KBG5"/>
<dbReference type="Gene3D" id="3.40.190.10">
    <property type="entry name" value="Periplasmic binding protein-like II"/>
    <property type="match status" value="1"/>
</dbReference>
<dbReference type="SUPFAM" id="SSF53850">
    <property type="entry name" value="Periplasmic binding protein-like II"/>
    <property type="match status" value="1"/>
</dbReference>
<dbReference type="PROSITE" id="PS51257">
    <property type="entry name" value="PROKAR_LIPOPROTEIN"/>
    <property type="match status" value="1"/>
</dbReference>
<feature type="signal peptide" evidence="2">
    <location>
        <begin position="1"/>
        <end position="25"/>
    </location>
</feature>
<accession>A0A559KBG5</accession>
<reference evidence="3 4" key="1">
    <citation type="submission" date="2019-07" db="EMBL/GenBank/DDBJ databases">
        <authorList>
            <person name="Kim J."/>
        </authorList>
    </citation>
    <scope>NUCLEOTIDE SEQUENCE [LARGE SCALE GENOMIC DNA]</scope>
    <source>
        <strain evidence="3 4">JC52</strain>
    </source>
</reference>
<dbReference type="PANTHER" id="PTHR43649:SF12">
    <property type="entry name" value="DIACETYLCHITOBIOSE BINDING PROTEIN DASA"/>
    <property type="match status" value="1"/>
</dbReference>
<gene>
    <name evidence="3" type="ORF">FPZ49_13555</name>
</gene>
<dbReference type="Proteomes" id="UP000317036">
    <property type="component" value="Unassembled WGS sequence"/>
</dbReference>
<dbReference type="InterPro" id="IPR006059">
    <property type="entry name" value="SBP"/>
</dbReference>
<organism evidence="3 4">
    <name type="scientific">Paenibacillus cremeus</name>
    <dbReference type="NCBI Taxonomy" id="2163881"/>
    <lineage>
        <taxon>Bacteria</taxon>
        <taxon>Bacillati</taxon>
        <taxon>Bacillota</taxon>
        <taxon>Bacilli</taxon>
        <taxon>Bacillales</taxon>
        <taxon>Paenibacillaceae</taxon>
        <taxon>Paenibacillus</taxon>
    </lineage>
</organism>
<evidence type="ECO:0000313" key="4">
    <source>
        <dbReference type="Proteomes" id="UP000317036"/>
    </source>
</evidence>
<name>A0A559KBG5_9BACL</name>
<evidence type="ECO:0000313" key="3">
    <source>
        <dbReference type="EMBL" id="TVY09461.1"/>
    </source>
</evidence>